<feature type="region of interest" description="Disordered" evidence="1">
    <location>
        <begin position="127"/>
        <end position="242"/>
    </location>
</feature>
<comment type="caution">
    <text evidence="2">The sequence shown here is derived from an EMBL/GenBank/DDBJ whole genome shotgun (WGS) entry which is preliminary data.</text>
</comment>
<gene>
    <name evidence="2" type="ORF">Baya_12752</name>
</gene>
<proteinExistence type="predicted"/>
<sequence length="242" mass="27634">MVMVFSEEFRNLTLTVKFDATPNEKVLKILQRIGTRPTPELSSDYFTDMSKPWLRSGIPSSTWWWHVKNPHLESKRRQNLVSYNLNSFGNVSDIKDGTFRMSDIICNPDLDNPDNDHLNNLQTYTACNNDSSSTSSDGSCSSVSIKDQQKTDKQQYMSLENSLQGPHYENIPEGKSTNTQNYEKRKAKKNRDYVNIMEQQGISPLQGRKMDQIDEDESQTSGESSSDESDDNSVDYTTVVFK</sequence>
<feature type="compositionally biased region" description="Low complexity" evidence="1">
    <location>
        <begin position="131"/>
        <end position="144"/>
    </location>
</feature>
<dbReference type="Proteomes" id="UP000319801">
    <property type="component" value="Unassembled WGS sequence"/>
</dbReference>
<evidence type="ECO:0000313" key="3">
    <source>
        <dbReference type="Proteomes" id="UP000319801"/>
    </source>
</evidence>
<dbReference type="AlphaFoldDB" id="A0A556V468"/>
<feature type="compositionally biased region" description="Polar residues" evidence="1">
    <location>
        <begin position="154"/>
        <end position="164"/>
    </location>
</feature>
<reference evidence="2 3" key="1">
    <citation type="journal article" date="2019" name="Genome Biol. Evol.">
        <title>Whole-Genome Sequencing of the Giant Devil Catfish, Bagarius yarrelli.</title>
        <authorList>
            <person name="Jiang W."/>
            <person name="Lv Y."/>
            <person name="Cheng L."/>
            <person name="Yang K."/>
            <person name="Chao B."/>
            <person name="Wang X."/>
            <person name="Li Y."/>
            <person name="Pan X."/>
            <person name="You X."/>
            <person name="Zhang Y."/>
            <person name="Yang J."/>
            <person name="Li J."/>
            <person name="Zhang X."/>
            <person name="Liu S."/>
            <person name="Sun C."/>
            <person name="Yang J."/>
            <person name="Shi Q."/>
        </authorList>
    </citation>
    <scope>NUCLEOTIDE SEQUENCE [LARGE SCALE GENOMIC DNA]</scope>
    <source>
        <strain evidence="2">JWS20170419001</strain>
        <tissue evidence="2">Muscle</tissue>
    </source>
</reference>
<evidence type="ECO:0000313" key="2">
    <source>
        <dbReference type="EMBL" id="TST85788.1"/>
    </source>
</evidence>
<organism evidence="2 3">
    <name type="scientific">Bagarius yarrelli</name>
    <name type="common">Goonch</name>
    <name type="synonym">Bagrus yarrelli</name>
    <dbReference type="NCBI Taxonomy" id="175774"/>
    <lineage>
        <taxon>Eukaryota</taxon>
        <taxon>Metazoa</taxon>
        <taxon>Chordata</taxon>
        <taxon>Craniata</taxon>
        <taxon>Vertebrata</taxon>
        <taxon>Euteleostomi</taxon>
        <taxon>Actinopterygii</taxon>
        <taxon>Neopterygii</taxon>
        <taxon>Teleostei</taxon>
        <taxon>Ostariophysi</taxon>
        <taxon>Siluriformes</taxon>
        <taxon>Sisoridae</taxon>
        <taxon>Sisorinae</taxon>
        <taxon>Bagarius</taxon>
    </lineage>
</organism>
<evidence type="ECO:0000256" key="1">
    <source>
        <dbReference type="SAM" id="MobiDB-lite"/>
    </source>
</evidence>
<protein>
    <submittedName>
        <fullName evidence="2">Uncharacterized protein</fullName>
    </submittedName>
</protein>
<dbReference type="OrthoDB" id="9899812at2759"/>
<dbReference type="EMBL" id="VCAZ01000113">
    <property type="protein sequence ID" value="TST85788.1"/>
    <property type="molecule type" value="Genomic_DNA"/>
</dbReference>
<name>A0A556V468_BAGYA</name>
<keyword evidence="3" id="KW-1185">Reference proteome</keyword>
<accession>A0A556V468</accession>